<organism evidence="2 3">
    <name type="scientific">Pristionchus fissidentatus</name>
    <dbReference type="NCBI Taxonomy" id="1538716"/>
    <lineage>
        <taxon>Eukaryota</taxon>
        <taxon>Metazoa</taxon>
        <taxon>Ecdysozoa</taxon>
        <taxon>Nematoda</taxon>
        <taxon>Chromadorea</taxon>
        <taxon>Rhabditida</taxon>
        <taxon>Rhabditina</taxon>
        <taxon>Diplogasteromorpha</taxon>
        <taxon>Diplogasteroidea</taxon>
        <taxon>Neodiplogasteridae</taxon>
        <taxon>Pristionchus</taxon>
    </lineage>
</organism>
<evidence type="ECO:0000256" key="1">
    <source>
        <dbReference type="SAM" id="Phobius"/>
    </source>
</evidence>
<evidence type="ECO:0000313" key="3">
    <source>
        <dbReference type="Proteomes" id="UP001432322"/>
    </source>
</evidence>
<protein>
    <recommendedName>
        <fullName evidence="4">G protein-coupled receptor</fullName>
    </recommendedName>
</protein>
<evidence type="ECO:0008006" key="4">
    <source>
        <dbReference type="Google" id="ProtNLM"/>
    </source>
</evidence>
<accession>A0AAV5X364</accession>
<gene>
    <name evidence="2" type="ORF">PFISCL1PPCAC_27984</name>
</gene>
<keyword evidence="1" id="KW-0472">Membrane</keyword>
<feature type="transmembrane region" description="Helical" evidence="1">
    <location>
        <begin position="82"/>
        <end position="101"/>
    </location>
</feature>
<feature type="transmembrane region" description="Helical" evidence="1">
    <location>
        <begin position="38"/>
        <end position="62"/>
    </location>
</feature>
<sequence>AAIFFVYISLSLHCVVEVKRQQKIIPGGSRTNQLRMRFIYSMSFQAVFTSILFVLPLAVLVGTLMIKTSAFIPSTVFPMMRAGFVVIHSCCSLGHSVIFLSRNAWFIQLLRGSRSNPPRSPSF</sequence>
<proteinExistence type="predicted"/>
<dbReference type="EMBL" id="BTSY01000007">
    <property type="protein sequence ID" value="GMT36687.1"/>
    <property type="molecule type" value="Genomic_DNA"/>
</dbReference>
<dbReference type="AlphaFoldDB" id="A0AAV5X364"/>
<dbReference type="Proteomes" id="UP001432322">
    <property type="component" value="Unassembled WGS sequence"/>
</dbReference>
<name>A0AAV5X364_9BILA</name>
<reference evidence="2" key="1">
    <citation type="submission" date="2023-10" db="EMBL/GenBank/DDBJ databases">
        <title>Genome assembly of Pristionchus species.</title>
        <authorList>
            <person name="Yoshida K."/>
            <person name="Sommer R.J."/>
        </authorList>
    </citation>
    <scope>NUCLEOTIDE SEQUENCE</scope>
    <source>
        <strain evidence="2">RS5133</strain>
    </source>
</reference>
<feature type="non-terminal residue" evidence="2">
    <location>
        <position position="123"/>
    </location>
</feature>
<keyword evidence="3" id="KW-1185">Reference proteome</keyword>
<comment type="caution">
    <text evidence="2">The sequence shown here is derived from an EMBL/GenBank/DDBJ whole genome shotgun (WGS) entry which is preliminary data.</text>
</comment>
<feature type="non-terminal residue" evidence="2">
    <location>
        <position position="1"/>
    </location>
</feature>
<evidence type="ECO:0000313" key="2">
    <source>
        <dbReference type="EMBL" id="GMT36687.1"/>
    </source>
</evidence>
<keyword evidence="1" id="KW-0812">Transmembrane</keyword>
<keyword evidence="1" id="KW-1133">Transmembrane helix</keyword>